<gene>
    <name evidence="2" type="ORF">I7412_23810</name>
</gene>
<dbReference type="InterPro" id="IPR041657">
    <property type="entry name" value="HTH_17"/>
</dbReference>
<dbReference type="Pfam" id="PF12728">
    <property type="entry name" value="HTH_17"/>
    <property type="match status" value="1"/>
</dbReference>
<dbReference type="EMBL" id="JAEACQ010000243">
    <property type="protein sequence ID" value="MBL7630135.1"/>
    <property type="molecule type" value="Genomic_DNA"/>
</dbReference>
<comment type="caution">
    <text evidence="2">The sequence shown here is derived from an EMBL/GenBank/DDBJ whole genome shotgun (WGS) entry which is preliminary data.</text>
</comment>
<dbReference type="Proteomes" id="UP000604475">
    <property type="component" value="Unassembled WGS sequence"/>
</dbReference>
<dbReference type="RefSeq" id="WP_203004661.1">
    <property type="nucleotide sequence ID" value="NZ_JADWYU010000136.1"/>
</dbReference>
<keyword evidence="3" id="KW-1185">Reference proteome</keyword>
<evidence type="ECO:0000259" key="1">
    <source>
        <dbReference type="Pfam" id="PF12728"/>
    </source>
</evidence>
<feature type="domain" description="Helix-turn-helix" evidence="1">
    <location>
        <begin position="2"/>
        <end position="44"/>
    </location>
</feature>
<dbReference type="AlphaFoldDB" id="A0A937USC5"/>
<organism evidence="2 3">
    <name type="scientific">Frankia nepalensis</name>
    <dbReference type="NCBI Taxonomy" id="1836974"/>
    <lineage>
        <taxon>Bacteria</taxon>
        <taxon>Bacillati</taxon>
        <taxon>Actinomycetota</taxon>
        <taxon>Actinomycetes</taxon>
        <taxon>Frankiales</taxon>
        <taxon>Frankiaceae</taxon>
        <taxon>Frankia</taxon>
    </lineage>
</organism>
<accession>A0A937USC5</accession>
<evidence type="ECO:0000313" key="3">
    <source>
        <dbReference type="Proteomes" id="UP000604475"/>
    </source>
</evidence>
<name>A0A937USC5_9ACTN</name>
<protein>
    <submittedName>
        <fullName evidence="2">Helix-turn-helix domain-containing protein</fullName>
    </submittedName>
</protein>
<proteinExistence type="predicted"/>
<reference evidence="2" key="1">
    <citation type="submission" date="2020-12" db="EMBL/GenBank/DDBJ databases">
        <title>Genomic characterization of non-nitrogen-fixing Frankia strains.</title>
        <authorList>
            <person name="Carlos-Shanley C."/>
            <person name="Guerra T."/>
            <person name="Hahn D."/>
        </authorList>
    </citation>
    <scope>NUCLEOTIDE SEQUENCE</scope>
    <source>
        <strain evidence="2">CN6</strain>
    </source>
</reference>
<sequence length="50" mass="6015">MAEHLRTTRQAIYDMRRRGEGPPSFRFGRRLLFPEQRLVEWIATKIREAA</sequence>
<evidence type="ECO:0000313" key="2">
    <source>
        <dbReference type="EMBL" id="MBL7630135.1"/>
    </source>
</evidence>